<name>A0ABR1M1S4_9PEZI</name>
<dbReference type="EMBL" id="JBBPDW010000025">
    <property type="protein sequence ID" value="KAK7541400.1"/>
    <property type="molecule type" value="Genomic_DNA"/>
</dbReference>
<gene>
    <name evidence="2" type="ORF">IWX46DRAFT_188025</name>
</gene>
<organism evidence="2 3">
    <name type="scientific">Phyllosticta citricarpa</name>
    <dbReference type="NCBI Taxonomy" id="55181"/>
    <lineage>
        <taxon>Eukaryota</taxon>
        <taxon>Fungi</taxon>
        <taxon>Dikarya</taxon>
        <taxon>Ascomycota</taxon>
        <taxon>Pezizomycotina</taxon>
        <taxon>Dothideomycetes</taxon>
        <taxon>Dothideomycetes incertae sedis</taxon>
        <taxon>Botryosphaeriales</taxon>
        <taxon>Phyllostictaceae</taxon>
        <taxon>Phyllosticta</taxon>
    </lineage>
</organism>
<evidence type="ECO:0000313" key="2">
    <source>
        <dbReference type="EMBL" id="KAK7541400.1"/>
    </source>
</evidence>
<dbReference type="Proteomes" id="UP001365128">
    <property type="component" value="Unassembled WGS sequence"/>
</dbReference>
<sequence length="239" mass="26110">MCMLFCIMYTPPRAPAATPRFDLFLDSHQSMHACMHAVPLPLPPFCLCLLLVVGWCHIRPTYLSTYMYLAIRSHVPAPSGLCPPLSPPPPAADAPIRARAQMTSVRACVPVEMYSTVRVHHHLPFSICVYTSQPAAHTRARDVTQGINVSDDNTHSVSPLVSQSNTLPTTTTHFLCFWVSHSMPTCVVCTGRSSRSSSSMQALASGRRDGREGKEGWGQPASQPGTYVPEPGKGAWLVR</sequence>
<proteinExistence type="predicted"/>
<evidence type="ECO:0000313" key="3">
    <source>
        <dbReference type="Proteomes" id="UP001365128"/>
    </source>
</evidence>
<accession>A0ABR1M1S4</accession>
<reference evidence="2 3" key="1">
    <citation type="submission" date="2024-04" db="EMBL/GenBank/DDBJ databases">
        <title>Phyllosticta paracitricarpa is synonymous to the EU quarantine fungus P. citricarpa based on phylogenomic analyses.</title>
        <authorList>
            <consortium name="Lawrence Berkeley National Laboratory"/>
            <person name="Van Ingen-Buijs V.A."/>
            <person name="Van Westerhoven A.C."/>
            <person name="Haridas S."/>
            <person name="Skiadas P."/>
            <person name="Martin F."/>
            <person name="Groenewald J.Z."/>
            <person name="Crous P.W."/>
            <person name="Seidl M.F."/>
        </authorList>
    </citation>
    <scope>NUCLEOTIDE SEQUENCE [LARGE SCALE GENOMIC DNA]</scope>
    <source>
        <strain evidence="2 3">CBS 122670</strain>
    </source>
</reference>
<keyword evidence="3" id="KW-1185">Reference proteome</keyword>
<feature type="compositionally biased region" description="Basic and acidic residues" evidence="1">
    <location>
        <begin position="206"/>
        <end position="215"/>
    </location>
</feature>
<feature type="region of interest" description="Disordered" evidence="1">
    <location>
        <begin position="198"/>
        <end position="239"/>
    </location>
</feature>
<protein>
    <submittedName>
        <fullName evidence="2">Uncharacterized protein</fullName>
    </submittedName>
</protein>
<comment type="caution">
    <text evidence="2">The sequence shown here is derived from an EMBL/GenBank/DDBJ whole genome shotgun (WGS) entry which is preliminary data.</text>
</comment>
<evidence type="ECO:0000256" key="1">
    <source>
        <dbReference type="SAM" id="MobiDB-lite"/>
    </source>
</evidence>